<feature type="binding site" evidence="12">
    <location>
        <position position="110"/>
    </location>
    <ligand>
        <name>K(+)</name>
        <dbReference type="ChEBI" id="CHEBI:29103"/>
    </ligand>
</feature>
<evidence type="ECO:0000256" key="8">
    <source>
        <dbReference type="ARBA" id="ARBA00022958"/>
    </source>
</evidence>
<comment type="subcellular location">
    <subcellularLocation>
        <location evidence="1">Cell inner membrane</location>
        <topology evidence="1">Multi-pass membrane protein</topology>
    </subcellularLocation>
</comment>
<keyword evidence="4" id="KW-1003">Cell membrane</keyword>
<evidence type="ECO:0000256" key="7">
    <source>
        <dbReference type="ARBA" id="ARBA00022692"/>
    </source>
</evidence>
<feature type="transmembrane region" description="Helical" evidence="13">
    <location>
        <begin position="7"/>
        <end position="30"/>
    </location>
</feature>
<feature type="transmembrane region" description="Helical" evidence="13">
    <location>
        <begin position="330"/>
        <end position="351"/>
    </location>
</feature>
<dbReference type="PANTHER" id="PTHR32024">
    <property type="entry name" value="TRK SYSTEM POTASSIUM UPTAKE PROTEIN TRKG-RELATED"/>
    <property type="match status" value="1"/>
</dbReference>
<keyword evidence="11 13" id="KW-0472">Membrane</keyword>
<feature type="binding site" evidence="12">
    <location>
        <position position="313"/>
    </location>
    <ligand>
        <name>K(+)</name>
        <dbReference type="ChEBI" id="CHEBI:29103"/>
    </ligand>
</feature>
<feature type="transmembrane region" description="Helical" evidence="13">
    <location>
        <begin position="237"/>
        <end position="254"/>
    </location>
</feature>
<comment type="similarity">
    <text evidence="2">Belongs to the TrkH potassium transport family.</text>
</comment>
<evidence type="ECO:0000256" key="12">
    <source>
        <dbReference type="PIRSR" id="PIRSR006247-1"/>
    </source>
</evidence>
<evidence type="ECO:0000256" key="1">
    <source>
        <dbReference type="ARBA" id="ARBA00004429"/>
    </source>
</evidence>
<keyword evidence="8 12" id="KW-0630">Potassium</keyword>
<dbReference type="OrthoDB" id="9810952at2"/>
<evidence type="ECO:0000256" key="13">
    <source>
        <dbReference type="SAM" id="Phobius"/>
    </source>
</evidence>
<feature type="transmembrane region" description="Helical" evidence="13">
    <location>
        <begin position="69"/>
        <end position="89"/>
    </location>
</feature>
<feature type="transmembrane region" description="Helical" evidence="13">
    <location>
        <begin position="394"/>
        <end position="414"/>
    </location>
</feature>
<proteinExistence type="inferred from homology"/>
<evidence type="ECO:0000256" key="3">
    <source>
        <dbReference type="ARBA" id="ARBA00022448"/>
    </source>
</evidence>
<dbReference type="PIRSF" id="PIRSF006247">
    <property type="entry name" value="TrkH"/>
    <property type="match status" value="1"/>
</dbReference>
<keyword evidence="3" id="KW-0813">Transport</keyword>
<feature type="transmembrane region" description="Helical" evidence="13">
    <location>
        <begin position="36"/>
        <end position="57"/>
    </location>
</feature>
<accession>A0A1H3WTA2</accession>
<sequence length="483" mass="53081">MDIRIIYYVLGRLVMAETITMFIPFAMALWNLESSVSGFAVALGLSASVGLVLQANGRKRETDLSMREGIAITGFGWALATGLGMLPYVCGGYLNALDAVFESISGFSGTGATVFNSLSGLPASILFWRMMTHWFGGLGIIVIFIALLPQTGQSSVYMYNAETTGPTEERVLPRLKDMTKVLFRMYLMFTFVAASVYMLCGLTPYEALTHAMSTIGAGGFSTYDDSAMHFDSPAFEWWMTFFMILAGGNFGLYYRIWQKGPGVIKRNSEFKAYLWIQGLAILLVFLNLAATMPLAWGDALRYAAFQVGSLSTTGFVSADFEQWPPFSKGIILLLMMCGGCAGSTASGIKVVRVLVLLKNAWAVVHQKLSPRRVVEVRLNGSRVSEETLRRVGQFFFLYIFFIAFWALLLTLDGIEVFDALGLSVSTMGNIGPAFGIAGATCTYAGLSVFSKSILCISMLLGRLEMFTLLVMLTPDFWQKGNRW</sequence>
<keyword evidence="7 13" id="KW-0812">Transmembrane</keyword>
<evidence type="ECO:0000313" key="15">
    <source>
        <dbReference type="Proteomes" id="UP000183469"/>
    </source>
</evidence>
<evidence type="ECO:0000256" key="10">
    <source>
        <dbReference type="ARBA" id="ARBA00023065"/>
    </source>
</evidence>
<dbReference type="RefSeq" id="WP_074671533.1">
    <property type="nucleotide sequence ID" value="NZ_FNQG01000004.1"/>
</dbReference>
<keyword evidence="12" id="KW-0479">Metal-binding</keyword>
<keyword evidence="5" id="KW-0997">Cell inner membrane</keyword>
<evidence type="ECO:0000256" key="4">
    <source>
        <dbReference type="ARBA" id="ARBA00022475"/>
    </source>
</evidence>
<protein>
    <submittedName>
        <fullName evidence="14">Trk system potassium uptake protein TrkH</fullName>
    </submittedName>
</protein>
<reference evidence="14 15" key="1">
    <citation type="submission" date="2016-10" db="EMBL/GenBank/DDBJ databases">
        <authorList>
            <person name="de Groot N.N."/>
        </authorList>
    </citation>
    <scope>NUCLEOTIDE SEQUENCE [LARGE SCALE GENOMIC DNA]</scope>
    <source>
        <strain evidence="14 15">DSM 2872</strain>
    </source>
</reference>
<gene>
    <name evidence="14" type="ORF">SAMN05660648_01143</name>
</gene>
<dbReference type="GO" id="GO:0046872">
    <property type="term" value="F:metal ion binding"/>
    <property type="evidence" value="ECO:0007669"/>
    <property type="project" value="UniProtKB-KW"/>
</dbReference>
<dbReference type="EMBL" id="FNQG01000004">
    <property type="protein sequence ID" value="SDZ89971.1"/>
    <property type="molecule type" value="Genomic_DNA"/>
</dbReference>
<feature type="transmembrane region" description="Helical" evidence="13">
    <location>
        <begin position="126"/>
        <end position="148"/>
    </location>
</feature>
<keyword evidence="10" id="KW-0406">Ion transport</keyword>
<evidence type="ECO:0000256" key="6">
    <source>
        <dbReference type="ARBA" id="ARBA00022538"/>
    </source>
</evidence>
<name>A0A1H3WTA2_SELRU</name>
<keyword evidence="9 13" id="KW-1133">Transmembrane helix</keyword>
<evidence type="ECO:0000256" key="11">
    <source>
        <dbReference type="ARBA" id="ARBA00023136"/>
    </source>
</evidence>
<dbReference type="AlphaFoldDB" id="A0A1H3WTA2"/>
<organism evidence="14 15">
    <name type="scientific">Selenomonas ruminantium</name>
    <dbReference type="NCBI Taxonomy" id="971"/>
    <lineage>
        <taxon>Bacteria</taxon>
        <taxon>Bacillati</taxon>
        <taxon>Bacillota</taxon>
        <taxon>Negativicutes</taxon>
        <taxon>Selenomonadales</taxon>
        <taxon>Selenomonadaceae</taxon>
        <taxon>Selenomonas</taxon>
    </lineage>
</organism>
<dbReference type="PANTHER" id="PTHR32024:SF2">
    <property type="entry name" value="TRK SYSTEM POTASSIUM UPTAKE PROTEIN TRKG-RELATED"/>
    <property type="match status" value="1"/>
</dbReference>
<dbReference type="Proteomes" id="UP000183469">
    <property type="component" value="Unassembled WGS sequence"/>
</dbReference>
<evidence type="ECO:0000256" key="5">
    <source>
        <dbReference type="ARBA" id="ARBA00022519"/>
    </source>
</evidence>
<keyword evidence="6" id="KW-0633">Potassium transport</keyword>
<feature type="transmembrane region" description="Helical" evidence="13">
    <location>
        <begin position="181"/>
        <end position="199"/>
    </location>
</feature>
<feature type="binding site" evidence="12">
    <location>
        <position position="218"/>
    </location>
    <ligand>
        <name>K(+)</name>
        <dbReference type="ChEBI" id="CHEBI:29103"/>
    </ligand>
</feature>
<dbReference type="InterPro" id="IPR004772">
    <property type="entry name" value="TrkH"/>
</dbReference>
<feature type="binding site" evidence="12">
    <location>
        <position position="312"/>
    </location>
    <ligand>
        <name>K(+)</name>
        <dbReference type="ChEBI" id="CHEBI:29103"/>
    </ligand>
</feature>
<feature type="binding site" evidence="12">
    <location>
        <position position="429"/>
    </location>
    <ligand>
        <name>K(+)</name>
        <dbReference type="ChEBI" id="CHEBI:29103"/>
    </ligand>
</feature>
<dbReference type="GO" id="GO:0015379">
    <property type="term" value="F:potassium:chloride symporter activity"/>
    <property type="evidence" value="ECO:0007669"/>
    <property type="project" value="InterPro"/>
</dbReference>
<dbReference type="InterPro" id="IPR003445">
    <property type="entry name" value="Cat_transpt"/>
</dbReference>
<evidence type="ECO:0000256" key="9">
    <source>
        <dbReference type="ARBA" id="ARBA00022989"/>
    </source>
</evidence>
<feature type="transmembrane region" description="Helical" evidence="13">
    <location>
        <begin position="274"/>
        <end position="296"/>
    </location>
</feature>
<dbReference type="GO" id="GO:0005886">
    <property type="term" value="C:plasma membrane"/>
    <property type="evidence" value="ECO:0007669"/>
    <property type="project" value="UniProtKB-SubCell"/>
</dbReference>
<evidence type="ECO:0000256" key="2">
    <source>
        <dbReference type="ARBA" id="ARBA00009137"/>
    </source>
</evidence>
<evidence type="ECO:0000313" key="14">
    <source>
        <dbReference type="EMBL" id="SDZ89971.1"/>
    </source>
</evidence>
<dbReference type="Pfam" id="PF02386">
    <property type="entry name" value="TrkH"/>
    <property type="match status" value="1"/>
</dbReference>
<feature type="transmembrane region" description="Helical" evidence="13">
    <location>
        <begin position="426"/>
        <end position="446"/>
    </location>
</feature>